<dbReference type="EMBL" id="VBSN01000010">
    <property type="protein sequence ID" value="KAA6441697.1"/>
    <property type="molecule type" value="Genomic_DNA"/>
</dbReference>
<comment type="caution">
    <text evidence="1">The sequence shown here is derived from an EMBL/GenBank/DDBJ whole genome shotgun (WGS) entry which is preliminary data.</text>
</comment>
<dbReference type="GO" id="GO:0015562">
    <property type="term" value="F:efflux transmembrane transporter activity"/>
    <property type="evidence" value="ECO:0007669"/>
    <property type="project" value="InterPro"/>
</dbReference>
<dbReference type="Proteomes" id="UP000323994">
    <property type="component" value="Unassembled WGS sequence"/>
</dbReference>
<proteinExistence type="predicted"/>
<gene>
    <name evidence="1" type="ORF">FEM33_01500</name>
</gene>
<dbReference type="AlphaFoldDB" id="A0A5M8QZQ2"/>
<protein>
    <recommendedName>
        <fullName evidence="3">TolC family protein</fullName>
    </recommendedName>
</protein>
<dbReference type="OrthoDB" id="9811587at2"/>
<dbReference type="SUPFAM" id="SSF56954">
    <property type="entry name" value="Outer membrane efflux proteins (OEP)"/>
    <property type="match status" value="1"/>
</dbReference>
<organism evidence="1 2">
    <name type="scientific">Dyadobacter flavalbus</name>
    <dbReference type="NCBI Taxonomy" id="2579942"/>
    <lineage>
        <taxon>Bacteria</taxon>
        <taxon>Pseudomonadati</taxon>
        <taxon>Bacteroidota</taxon>
        <taxon>Cytophagia</taxon>
        <taxon>Cytophagales</taxon>
        <taxon>Spirosomataceae</taxon>
        <taxon>Dyadobacter</taxon>
    </lineage>
</organism>
<sequence>MMLLPAAFAQNNVNQPANTYSLEDCIRIALETNPQVKQAELQVQSDNNIYQQSKWQRFPSVSFSAGQGFSFGFFPNFGGMYVHCKLPFRRSDLSWMPLV</sequence>
<evidence type="ECO:0000313" key="1">
    <source>
        <dbReference type="EMBL" id="KAA6441697.1"/>
    </source>
</evidence>
<evidence type="ECO:0008006" key="3">
    <source>
        <dbReference type="Google" id="ProtNLM"/>
    </source>
</evidence>
<evidence type="ECO:0000313" key="2">
    <source>
        <dbReference type="Proteomes" id="UP000323994"/>
    </source>
</evidence>
<reference evidence="1 2" key="1">
    <citation type="submission" date="2019-05" db="EMBL/GenBank/DDBJ databases">
        <authorList>
            <person name="Qu J.-H."/>
        </authorList>
    </citation>
    <scope>NUCLEOTIDE SEQUENCE [LARGE SCALE GENOMIC DNA]</scope>
    <source>
        <strain evidence="1 2">NS28</strain>
    </source>
</reference>
<keyword evidence="2" id="KW-1185">Reference proteome</keyword>
<name>A0A5M8QZQ2_9BACT</name>
<accession>A0A5M8QZQ2</accession>
<dbReference type="Gene3D" id="1.20.1600.10">
    <property type="entry name" value="Outer membrane efflux proteins (OEP)"/>
    <property type="match status" value="1"/>
</dbReference>